<dbReference type="GeneID" id="66080612"/>
<dbReference type="KEGG" id="more:E1B28_011537"/>
<dbReference type="InterPro" id="IPR050911">
    <property type="entry name" value="DRAM/TMEM150_Autophagy_Mod"/>
</dbReference>
<organism evidence="7 8">
    <name type="scientific">Marasmius oreades</name>
    <name type="common">fairy-ring Marasmius</name>
    <dbReference type="NCBI Taxonomy" id="181124"/>
    <lineage>
        <taxon>Eukaryota</taxon>
        <taxon>Fungi</taxon>
        <taxon>Dikarya</taxon>
        <taxon>Basidiomycota</taxon>
        <taxon>Agaricomycotina</taxon>
        <taxon>Agaricomycetes</taxon>
        <taxon>Agaricomycetidae</taxon>
        <taxon>Agaricales</taxon>
        <taxon>Marasmiineae</taxon>
        <taxon>Marasmiaceae</taxon>
        <taxon>Marasmius</taxon>
    </lineage>
</organism>
<dbReference type="InterPro" id="IPR019402">
    <property type="entry name" value="CWH43_N"/>
</dbReference>
<gene>
    <name evidence="7" type="ORF">E1B28_011537</name>
</gene>
<feature type="transmembrane region" description="Helical" evidence="5">
    <location>
        <begin position="64"/>
        <end position="82"/>
    </location>
</feature>
<dbReference type="RefSeq" id="XP_043006374.1">
    <property type="nucleotide sequence ID" value="XM_043156587.1"/>
</dbReference>
<comment type="caution">
    <text evidence="7">The sequence shown here is derived from an EMBL/GenBank/DDBJ whole genome shotgun (WGS) entry which is preliminary data.</text>
</comment>
<protein>
    <recommendedName>
        <fullName evidence="6">CWH43-like N-terminal domain-containing protein</fullName>
    </recommendedName>
</protein>
<dbReference type="EMBL" id="CM032187">
    <property type="protein sequence ID" value="KAG7089904.1"/>
    <property type="molecule type" value="Genomic_DNA"/>
</dbReference>
<name>A0A9P7RUA5_9AGAR</name>
<evidence type="ECO:0000313" key="7">
    <source>
        <dbReference type="EMBL" id="KAG7089904.1"/>
    </source>
</evidence>
<dbReference type="PANTHER" id="PTHR21324:SF2">
    <property type="entry name" value="EG:22E5.9 PROTEIN"/>
    <property type="match status" value="1"/>
</dbReference>
<evidence type="ECO:0000256" key="2">
    <source>
        <dbReference type="ARBA" id="ARBA00022692"/>
    </source>
</evidence>
<keyword evidence="3 5" id="KW-1133">Transmembrane helix</keyword>
<feature type="transmembrane region" description="Helical" evidence="5">
    <location>
        <begin position="135"/>
        <end position="155"/>
    </location>
</feature>
<proteinExistence type="predicted"/>
<feature type="domain" description="CWH43-like N-terminal" evidence="6">
    <location>
        <begin position="13"/>
        <end position="224"/>
    </location>
</feature>
<dbReference type="Proteomes" id="UP001049176">
    <property type="component" value="Chromosome 7"/>
</dbReference>
<evidence type="ECO:0000256" key="4">
    <source>
        <dbReference type="ARBA" id="ARBA00023136"/>
    </source>
</evidence>
<feature type="transmembrane region" description="Helical" evidence="5">
    <location>
        <begin position="102"/>
        <end position="123"/>
    </location>
</feature>
<dbReference type="AlphaFoldDB" id="A0A9P7RUA5"/>
<keyword evidence="2 5" id="KW-0812">Transmembrane</keyword>
<sequence>MAVFSHRHHHWAYIWIPLFGAFIWFGTLWAMLITWLAQGRPHYVSMDGNIAYISDIGADILKPLFIVGCSITAVSFFLSLVIERYLRHSGRLLPNMRTRERVMNTLAAFGALIGGVGLILLSVFDTKRHSSLHRLFLLIFMIGVALSALFTVMEYRWLSKDFWGVKELRRAYKAKGFIAGILVVLAIAFGVALFKRVNVGAVLEWTIAFGFTFYMLTFFMDLRQAKGIHKGELNHSRMTKLGYGARP</sequence>
<evidence type="ECO:0000256" key="5">
    <source>
        <dbReference type="SAM" id="Phobius"/>
    </source>
</evidence>
<feature type="transmembrane region" description="Helical" evidence="5">
    <location>
        <begin position="200"/>
        <end position="220"/>
    </location>
</feature>
<dbReference type="PANTHER" id="PTHR21324">
    <property type="entry name" value="FASTING-INDUCIBLE INTEGRAL MEMBRANE PROTEIN TM6P1-RELATED"/>
    <property type="match status" value="1"/>
</dbReference>
<evidence type="ECO:0000256" key="1">
    <source>
        <dbReference type="ARBA" id="ARBA00004127"/>
    </source>
</evidence>
<dbReference type="GO" id="GO:0012505">
    <property type="term" value="C:endomembrane system"/>
    <property type="evidence" value="ECO:0007669"/>
    <property type="project" value="UniProtKB-SubCell"/>
</dbReference>
<evidence type="ECO:0000259" key="6">
    <source>
        <dbReference type="Pfam" id="PF10277"/>
    </source>
</evidence>
<keyword evidence="4 5" id="KW-0472">Membrane</keyword>
<feature type="transmembrane region" description="Helical" evidence="5">
    <location>
        <begin position="12"/>
        <end position="37"/>
    </location>
</feature>
<dbReference type="Pfam" id="PF10277">
    <property type="entry name" value="Frag1"/>
    <property type="match status" value="1"/>
</dbReference>
<dbReference type="GO" id="GO:0005886">
    <property type="term" value="C:plasma membrane"/>
    <property type="evidence" value="ECO:0007669"/>
    <property type="project" value="TreeGrafter"/>
</dbReference>
<evidence type="ECO:0000313" key="8">
    <source>
        <dbReference type="Proteomes" id="UP001049176"/>
    </source>
</evidence>
<feature type="transmembrane region" description="Helical" evidence="5">
    <location>
        <begin position="176"/>
        <end position="194"/>
    </location>
</feature>
<dbReference type="OrthoDB" id="10032492at2759"/>
<comment type="subcellular location">
    <subcellularLocation>
        <location evidence="1">Endomembrane system</location>
        <topology evidence="1">Multi-pass membrane protein</topology>
    </subcellularLocation>
</comment>
<accession>A0A9P7RUA5</accession>
<keyword evidence="8" id="KW-1185">Reference proteome</keyword>
<reference evidence="7" key="1">
    <citation type="journal article" date="2021" name="Genome Biol. Evol.">
        <title>The assembled and annotated genome of the fairy-ring fungus Marasmius oreades.</title>
        <authorList>
            <person name="Hiltunen M."/>
            <person name="Ament-Velasquez S.L."/>
            <person name="Johannesson H."/>
        </authorList>
    </citation>
    <scope>NUCLEOTIDE SEQUENCE</scope>
    <source>
        <strain evidence="7">03SP1</strain>
    </source>
</reference>
<evidence type="ECO:0000256" key="3">
    <source>
        <dbReference type="ARBA" id="ARBA00022989"/>
    </source>
</evidence>